<comment type="caution">
    <text evidence="3">The sequence shown here is derived from an EMBL/GenBank/DDBJ whole genome shotgun (WGS) entry which is preliminary data.</text>
</comment>
<evidence type="ECO:0000259" key="2">
    <source>
        <dbReference type="Pfam" id="PF01266"/>
    </source>
</evidence>
<evidence type="ECO:0000313" key="4">
    <source>
        <dbReference type="Proteomes" id="UP001230156"/>
    </source>
</evidence>
<feature type="domain" description="FAD dependent oxidoreductase" evidence="2">
    <location>
        <begin position="35"/>
        <end position="386"/>
    </location>
</feature>
<keyword evidence="4" id="KW-1185">Reference proteome</keyword>
<sequence length="431" mass="47910">MSDGLFASNFKAMPYWWDGHAEPPVAPAALPSKADVVVIGSGFTGLSAALTLARAGRDVAVLETDRPGFGCSTRNGGHLGPGIRNSYADLSAAFGKDEAYALKKEGHDAYKFTTDLIEREGIDCRFVRRGHFVGAHTPRSFDRLRAMADSEPREFEEIRVVEKKDVRREVGTDAFHGALVYPNCGGLDPKLYHQGLMDRVRQAGVRVFGQTPATGIEGSAGRFTVTTPRGPVATRDVVVATNGYTGTATPWWRRRIIPIGSYIIATEALAPGQMERLCPNGYQMNETRRVVYYYRPSPDGKRILFGGRVALYETDPRVSAPRLHAAMSRVFPELRSVKITHSWMGFVAFTFDHLPHIGVHDGIHFAMGYCGNGVPLATYLGHKLANQIMQRADGRSIFQNHKFQTRPLYYGKPWFLAPTLMYYKFKDRFLA</sequence>
<protein>
    <submittedName>
        <fullName evidence="3">FAD-binding oxidoreductase</fullName>
        <ecNumber evidence="3">1.-.-.-</ecNumber>
    </submittedName>
</protein>
<dbReference type="GO" id="GO:0016491">
    <property type="term" value="F:oxidoreductase activity"/>
    <property type="evidence" value="ECO:0007669"/>
    <property type="project" value="UniProtKB-KW"/>
</dbReference>
<accession>A0ABU0YRM3</accession>
<dbReference type="EC" id="1.-.-.-" evidence="3"/>
<dbReference type="SUPFAM" id="SSF51905">
    <property type="entry name" value="FAD/NAD(P)-binding domain"/>
    <property type="match status" value="1"/>
</dbReference>
<dbReference type="Gene3D" id="3.30.9.10">
    <property type="entry name" value="D-Amino Acid Oxidase, subunit A, domain 2"/>
    <property type="match status" value="1"/>
</dbReference>
<dbReference type="EMBL" id="JAUYVI010000007">
    <property type="protein sequence ID" value="MDQ7250371.1"/>
    <property type="molecule type" value="Genomic_DNA"/>
</dbReference>
<evidence type="ECO:0000256" key="1">
    <source>
        <dbReference type="ARBA" id="ARBA00023002"/>
    </source>
</evidence>
<dbReference type="PANTHER" id="PTHR13847">
    <property type="entry name" value="SARCOSINE DEHYDROGENASE-RELATED"/>
    <property type="match status" value="1"/>
</dbReference>
<dbReference type="InterPro" id="IPR006076">
    <property type="entry name" value="FAD-dep_OxRdtase"/>
</dbReference>
<organism evidence="3 4">
    <name type="scientific">Dongia sedimenti</name>
    <dbReference type="NCBI Taxonomy" id="3064282"/>
    <lineage>
        <taxon>Bacteria</taxon>
        <taxon>Pseudomonadati</taxon>
        <taxon>Pseudomonadota</taxon>
        <taxon>Alphaproteobacteria</taxon>
        <taxon>Rhodospirillales</taxon>
        <taxon>Dongiaceae</taxon>
        <taxon>Dongia</taxon>
    </lineage>
</organism>
<reference evidence="4" key="1">
    <citation type="submission" date="2023-08" db="EMBL/GenBank/DDBJ databases">
        <title>Rhodospirillaceae gen. nov., a novel taxon isolated from the Yangtze River Yuezi River estuary sludge.</title>
        <authorList>
            <person name="Ruan L."/>
        </authorList>
    </citation>
    <scope>NUCLEOTIDE SEQUENCE [LARGE SCALE GENOMIC DNA]</scope>
    <source>
        <strain evidence="4">R-7</strain>
    </source>
</reference>
<evidence type="ECO:0000313" key="3">
    <source>
        <dbReference type="EMBL" id="MDQ7250371.1"/>
    </source>
</evidence>
<name>A0ABU0YRM3_9PROT</name>
<dbReference type="InterPro" id="IPR036188">
    <property type="entry name" value="FAD/NAD-bd_sf"/>
</dbReference>
<gene>
    <name evidence="3" type="ORF">Q8A70_21960</name>
</gene>
<dbReference type="RefSeq" id="WP_379959562.1">
    <property type="nucleotide sequence ID" value="NZ_JAUYVI010000007.1"/>
</dbReference>
<dbReference type="Proteomes" id="UP001230156">
    <property type="component" value="Unassembled WGS sequence"/>
</dbReference>
<dbReference type="Pfam" id="PF01266">
    <property type="entry name" value="DAO"/>
    <property type="match status" value="1"/>
</dbReference>
<dbReference type="Gene3D" id="3.50.50.60">
    <property type="entry name" value="FAD/NAD(P)-binding domain"/>
    <property type="match status" value="1"/>
</dbReference>
<proteinExistence type="predicted"/>
<keyword evidence="1 3" id="KW-0560">Oxidoreductase</keyword>
<dbReference type="PANTHER" id="PTHR13847:SF281">
    <property type="entry name" value="FAD DEPENDENT OXIDOREDUCTASE DOMAIN-CONTAINING PROTEIN"/>
    <property type="match status" value="1"/>
</dbReference>